<evidence type="ECO:0000313" key="1">
    <source>
        <dbReference type="EMBL" id="NJP42293.1"/>
    </source>
</evidence>
<sequence length="223" mass="23831">MSTCGLCEQHQDADAHLCQACVTTTAQRLAAFPYLYRNLADELVPLGSNWPRQDGGGGTRVDAPLPVVEHPLVLRAGGGIVGVLEDWQAGLHAERGWAEPVIPAGVEPRVRAAAAALSAHLPWIAAHWPEAGTLAREVADLYAEITSIVAPPVRTTRIGYCPALRDGQACGAVLRMERGADVITCPWCQAEYPGRLWMWLREVQADVSPAVSAGGWGESPSRA</sequence>
<dbReference type="RefSeq" id="WP_167981126.1">
    <property type="nucleotide sequence ID" value="NZ_JAATEJ010000001.1"/>
</dbReference>
<keyword evidence="2" id="KW-1185">Reference proteome</keyword>
<accession>A0ABX0ZKX1</accession>
<dbReference type="EMBL" id="JAATEJ010000001">
    <property type="protein sequence ID" value="NJP42293.1"/>
    <property type="molecule type" value="Genomic_DNA"/>
</dbReference>
<gene>
    <name evidence="1" type="ORF">HCN08_02510</name>
</gene>
<proteinExistence type="predicted"/>
<evidence type="ECO:0000313" key="2">
    <source>
        <dbReference type="Proteomes" id="UP000734511"/>
    </source>
</evidence>
<organism evidence="1 2">
    <name type="scientific">Actinacidiphila epipremni</name>
    <dbReference type="NCBI Taxonomy" id="2053013"/>
    <lineage>
        <taxon>Bacteria</taxon>
        <taxon>Bacillati</taxon>
        <taxon>Actinomycetota</taxon>
        <taxon>Actinomycetes</taxon>
        <taxon>Kitasatosporales</taxon>
        <taxon>Streptomycetaceae</taxon>
        <taxon>Actinacidiphila</taxon>
    </lineage>
</organism>
<comment type="caution">
    <text evidence="1">The sequence shown here is derived from an EMBL/GenBank/DDBJ whole genome shotgun (WGS) entry which is preliminary data.</text>
</comment>
<name>A0ABX0ZKX1_9ACTN</name>
<dbReference type="Proteomes" id="UP000734511">
    <property type="component" value="Unassembled WGS sequence"/>
</dbReference>
<protein>
    <submittedName>
        <fullName evidence="1">Uncharacterized protein</fullName>
    </submittedName>
</protein>
<reference evidence="1 2" key="1">
    <citation type="submission" date="2020-03" db="EMBL/GenBank/DDBJ databases">
        <title>WGS of actinomycetes isolated from Thailand.</title>
        <authorList>
            <person name="Thawai C."/>
        </authorList>
    </citation>
    <scope>NUCLEOTIDE SEQUENCE [LARGE SCALE GENOMIC DNA]</scope>
    <source>
        <strain evidence="1 2">PRB2-1</strain>
    </source>
</reference>